<dbReference type="EMBL" id="JACGCI010000025">
    <property type="protein sequence ID" value="KAF6756715.1"/>
    <property type="molecule type" value="Genomic_DNA"/>
</dbReference>
<proteinExistence type="predicted"/>
<organism evidence="1 2">
    <name type="scientific">Ephemerocybe angulata</name>
    <dbReference type="NCBI Taxonomy" id="980116"/>
    <lineage>
        <taxon>Eukaryota</taxon>
        <taxon>Fungi</taxon>
        <taxon>Dikarya</taxon>
        <taxon>Basidiomycota</taxon>
        <taxon>Agaricomycotina</taxon>
        <taxon>Agaricomycetes</taxon>
        <taxon>Agaricomycetidae</taxon>
        <taxon>Agaricales</taxon>
        <taxon>Agaricineae</taxon>
        <taxon>Psathyrellaceae</taxon>
        <taxon>Ephemerocybe</taxon>
    </lineage>
</organism>
<dbReference type="Proteomes" id="UP000521943">
    <property type="component" value="Unassembled WGS sequence"/>
</dbReference>
<protein>
    <submittedName>
        <fullName evidence="1">Uncharacterized protein</fullName>
    </submittedName>
</protein>
<keyword evidence="2" id="KW-1185">Reference proteome</keyword>
<dbReference type="AlphaFoldDB" id="A0A8H6I0Y1"/>
<accession>A0A8H6I0Y1</accession>
<sequence>MRRVLGIVSGVLGAVTIGFHAGCRRSVGIDRPALCCALRPRCRYLSGGIAASREYLAQFKNSLPGESAIFYRSYIAPAGCPSASTSVDRTTDLSCVSLSK</sequence>
<reference evidence="1 2" key="1">
    <citation type="submission" date="2020-07" db="EMBL/GenBank/DDBJ databases">
        <title>Comparative genomics of pyrophilous fungi reveals a link between fire events and developmental genes.</title>
        <authorList>
            <consortium name="DOE Joint Genome Institute"/>
            <person name="Steindorff A.S."/>
            <person name="Carver A."/>
            <person name="Calhoun S."/>
            <person name="Stillman K."/>
            <person name="Liu H."/>
            <person name="Lipzen A."/>
            <person name="Pangilinan J."/>
            <person name="Labutti K."/>
            <person name="Bruns T.D."/>
            <person name="Grigoriev I.V."/>
        </authorList>
    </citation>
    <scope>NUCLEOTIDE SEQUENCE [LARGE SCALE GENOMIC DNA]</scope>
    <source>
        <strain evidence="1 2">CBS 144469</strain>
    </source>
</reference>
<comment type="caution">
    <text evidence="1">The sequence shown here is derived from an EMBL/GenBank/DDBJ whole genome shotgun (WGS) entry which is preliminary data.</text>
</comment>
<evidence type="ECO:0000313" key="1">
    <source>
        <dbReference type="EMBL" id="KAF6756715.1"/>
    </source>
</evidence>
<evidence type="ECO:0000313" key="2">
    <source>
        <dbReference type="Proteomes" id="UP000521943"/>
    </source>
</evidence>
<name>A0A8H6I0Y1_9AGAR</name>
<gene>
    <name evidence="1" type="ORF">DFP72DRAFT_274907</name>
</gene>